<dbReference type="InterPro" id="IPR000719">
    <property type="entry name" value="Prot_kinase_dom"/>
</dbReference>
<feature type="region of interest" description="Disordered" evidence="1">
    <location>
        <begin position="1007"/>
        <end position="1063"/>
    </location>
</feature>
<dbReference type="SUPFAM" id="SSF56112">
    <property type="entry name" value="Protein kinase-like (PK-like)"/>
    <property type="match status" value="1"/>
</dbReference>
<keyword evidence="4" id="KW-1185">Reference proteome</keyword>
<evidence type="ECO:0000256" key="1">
    <source>
        <dbReference type="SAM" id="MobiDB-lite"/>
    </source>
</evidence>
<gene>
    <name evidence="3" type="ORF">AK88_01329</name>
</gene>
<keyword evidence="3" id="KW-0808">Transferase</keyword>
<dbReference type="GO" id="GO:0005737">
    <property type="term" value="C:cytoplasm"/>
    <property type="evidence" value="ECO:0007669"/>
    <property type="project" value="TreeGrafter"/>
</dbReference>
<dbReference type="GO" id="GO:0005524">
    <property type="term" value="F:ATP binding"/>
    <property type="evidence" value="ECO:0007669"/>
    <property type="project" value="InterPro"/>
</dbReference>
<dbReference type="Gene3D" id="1.10.510.10">
    <property type="entry name" value="Transferase(Phosphotransferase) domain 1"/>
    <property type="match status" value="1"/>
</dbReference>
<reference evidence="3 4" key="1">
    <citation type="submission" date="2014-03" db="EMBL/GenBank/DDBJ databases">
        <title>The Genome Sequence of Plasmodium fragile nilgiri.</title>
        <authorList>
            <consortium name="The Broad Institute Genomics Platform"/>
            <consortium name="The Broad Institute Genome Sequencing Center for Infectious Disease"/>
            <person name="Neafsey D."/>
            <person name="Duraisingh M."/>
            <person name="Young S.K."/>
            <person name="Zeng Q."/>
            <person name="Gargeya S."/>
            <person name="Abouelleil A."/>
            <person name="Alvarado L."/>
            <person name="Chapman S.B."/>
            <person name="Gainer-Dewar J."/>
            <person name="Goldberg J."/>
            <person name="Griggs A."/>
            <person name="Gujja S."/>
            <person name="Hansen M."/>
            <person name="Howarth C."/>
            <person name="Imamovic A."/>
            <person name="Larimer J."/>
            <person name="Pearson M."/>
            <person name="Poon T.W."/>
            <person name="Priest M."/>
            <person name="Roberts A."/>
            <person name="Saif S."/>
            <person name="Shea T."/>
            <person name="Sykes S."/>
            <person name="Wortman J."/>
            <person name="Nusbaum C."/>
            <person name="Birren B."/>
        </authorList>
    </citation>
    <scope>NUCLEOTIDE SEQUENCE [LARGE SCALE GENOMIC DNA]</scope>
    <source>
        <strain evidence="4">nilgiri</strain>
    </source>
</reference>
<dbReference type="SMART" id="SM00220">
    <property type="entry name" value="S_TKc"/>
    <property type="match status" value="1"/>
</dbReference>
<sequence>MFSVEVENTFGYGKKKKKSKKFTHGGVNRLETDEAIKMEEKGAHEVDHNKVRNNIPIMFPREMKVAQGKCLMDENGEDNPVEETALSEGAPPLRINLASEQADEGTHSTMTKEANVIGKIAPVGKLLRSSSHGPAWDDNNHGRDKSSMRYFLPRRNITVDCEKEGQTNLLVSPFNESNNPLPCYPEGCSRRGCSTDVPQQHFEHHISKAVNVAKIKLKTCDASNFENAKCANGSYEMVKGSTSRDSSFGNPLLERNIINWGNNDFALCRHGANDSKGKLQDDENEVHKSEERNEGEETDVSTVKSSGSVDEGATHGGNHQMGNLKRGDGATFDVIKVGKSNMGSHRLHDNILEYKDEDKIWEHSKMDGEVCKGMINSRCAINPVSVEGKSEPIGSDMASPEGDEMGGIEKKALTVNTHTIAQGSITNHAEEGEEGRREQIHNALRDNGTKPQTLFSADIEKNKMLLSPNGVEIKTAEYTYRCVHHMNREAKLYSNDTTVNFLKNNVMFLRKRRGNKACKKDSSNSRSYTSGSRNVNKEGDGKSKDLPKGHGVVLHMGNTFLPVPKGKSIFVEKSETNGKCPSRGRKGQSEKDVCPLHSGRTIFPLFTPLRRSDKITNKKVFRIRNKNMYVAQGAPEISPTVATNRKNDVHVNEFVKNKFLPKGEQEWNFLHNSTTHVREKSNVASSKWFYYDKIKGSNNPYVHSHNKNEDKWRPSLDSLLKNFYKERTNNTTGENYTNKHFIINRSRNHLKNQNKAFGISEDGTSPSLLANGEGKYTEEHSKGDVLKGCGHDRSCVFGKPDLLTTIKGRDMDVEGGEMGRTYVERAHSEYHKKVCEESEHVKELTKQQTEANLCGKNNNRIVEQAERFNFFHSEHDLFNGQKLRLYFSKGKNALHNGIFKIRGEVGIFSSIFKNFPFLEQGEKMNDAQGANQESISYECRYNAELVCRPGGKKLRDVAKCASSAADAVDRGCPGKEDRNDEAGASEVNSQNGAPEVHKIICGRSEQEEPVCAGSDDEATGSTSQMGSSARSCSNGRDACNEFAGGEASPGEGAQMSALSKQNDQVKDAKGVALTEEEDKCVLQRGDEEGIEISADVAKDDITNAVSYISEIEGQEGGLLDKEHIDPFFCSKDGELRMAADSNNLGCNENGDLERQKGDPTKSLNDEMMENFERIAERINFILDDTMEFFKKNLYVHNGYGSVQVYKEDTGWLGENTLGKWSRVYKINKVVCKGAHGVVFSAWKGEEGDDTGKQFEENAEKDAGLAKENGAREGNTQVEGAAGDSIDEGSDGRGDDGKDEDSDEGTYDEENLVTLKIMNLRYLSKKNSVTRIMKEVHFLQNCNHPNIVKYHESFFWPPCYLVIVCEFLSGGTLFDLYKNCGRITEDVLVHILEDVLKALKYLHNECPLCLVHRDIKPTNIVFSKSGVAKIIDFGSCEKVEDLKMHEVVGTLYYISPEILKREKYDCSADIWSLGITIYESVMCALPWKGKKDIEESIKQIVDSSPKINLCSGFSKQFCFFVESCLQNNPGKRAKVAHLLCHKFLTKKRLLRRKPNSIFEIRDILKVNNGKRKSNIFRNFFKNLFFLNDKNKRRRNKVLGSKSCEPEMFYQKLKRENFDLFEIKLRDENSRSLGHLHVGGTKSGVAANEEEEHEGKEDGQNGKAEPNVHDDGDAECAEWGVQRMNNLSSNYLDSKEDIAKQPDAA</sequence>
<dbReference type="PROSITE" id="PS00108">
    <property type="entry name" value="PROTEIN_KINASE_ST"/>
    <property type="match status" value="1"/>
</dbReference>
<name>A0A0D9QQG0_PLAFR</name>
<feature type="region of interest" description="Disordered" evidence="1">
    <location>
        <begin position="1262"/>
        <end position="1305"/>
    </location>
</feature>
<dbReference type="Proteomes" id="UP000054561">
    <property type="component" value="Unassembled WGS sequence"/>
</dbReference>
<dbReference type="VEuPathDB" id="PlasmoDB:AK88_01329"/>
<dbReference type="OrthoDB" id="10252354at2759"/>
<dbReference type="EMBL" id="KQ001655">
    <property type="protein sequence ID" value="KJP89037.1"/>
    <property type="molecule type" value="Genomic_DNA"/>
</dbReference>
<feature type="compositionally biased region" description="Basic and acidic residues" evidence="1">
    <location>
        <begin position="535"/>
        <end position="548"/>
    </location>
</feature>
<evidence type="ECO:0000259" key="2">
    <source>
        <dbReference type="PROSITE" id="PS50011"/>
    </source>
</evidence>
<dbReference type="PROSITE" id="PS50011">
    <property type="entry name" value="PROTEIN_KINASE_DOM"/>
    <property type="match status" value="1"/>
</dbReference>
<dbReference type="RefSeq" id="XP_012334388.1">
    <property type="nucleotide sequence ID" value="XM_012478965.1"/>
</dbReference>
<feature type="compositionally biased region" description="Basic and acidic residues" evidence="1">
    <location>
        <begin position="967"/>
        <end position="981"/>
    </location>
</feature>
<dbReference type="PANTHER" id="PTHR24361">
    <property type="entry name" value="MITOGEN-ACTIVATED KINASE KINASE KINASE"/>
    <property type="match status" value="1"/>
</dbReference>
<feature type="region of interest" description="Disordered" evidence="1">
    <location>
        <begin position="967"/>
        <end position="995"/>
    </location>
</feature>
<feature type="region of interest" description="Disordered" evidence="1">
    <location>
        <begin position="513"/>
        <end position="551"/>
    </location>
</feature>
<proteinExistence type="predicted"/>
<dbReference type="InterPro" id="IPR053235">
    <property type="entry name" value="Ser_Thr_kinase"/>
</dbReference>
<evidence type="ECO:0000313" key="4">
    <source>
        <dbReference type="Proteomes" id="UP000054561"/>
    </source>
</evidence>
<protein>
    <submittedName>
        <fullName evidence="3">STE/STE20 protein kinase</fullName>
    </submittedName>
</protein>
<feature type="compositionally biased region" description="Low complexity" evidence="1">
    <location>
        <begin position="524"/>
        <end position="534"/>
    </location>
</feature>
<evidence type="ECO:0000313" key="3">
    <source>
        <dbReference type="EMBL" id="KJP89037.1"/>
    </source>
</evidence>
<feature type="region of interest" description="Disordered" evidence="1">
    <location>
        <begin position="274"/>
        <end position="325"/>
    </location>
</feature>
<organism evidence="3 4">
    <name type="scientific">Plasmodium fragile</name>
    <dbReference type="NCBI Taxonomy" id="5857"/>
    <lineage>
        <taxon>Eukaryota</taxon>
        <taxon>Sar</taxon>
        <taxon>Alveolata</taxon>
        <taxon>Apicomplexa</taxon>
        <taxon>Aconoidasida</taxon>
        <taxon>Haemosporida</taxon>
        <taxon>Plasmodiidae</taxon>
        <taxon>Plasmodium</taxon>
        <taxon>Plasmodium (Plasmodium)</taxon>
    </lineage>
</organism>
<keyword evidence="3" id="KW-0418">Kinase</keyword>
<dbReference type="Pfam" id="PF00069">
    <property type="entry name" value="Pkinase"/>
    <property type="match status" value="1"/>
</dbReference>
<dbReference type="InterPro" id="IPR008271">
    <property type="entry name" value="Ser/Thr_kinase_AS"/>
</dbReference>
<dbReference type="InterPro" id="IPR011009">
    <property type="entry name" value="Kinase-like_dom_sf"/>
</dbReference>
<feature type="compositionally biased region" description="Basic and acidic residues" evidence="1">
    <location>
        <begin position="1651"/>
        <end position="1669"/>
    </location>
</feature>
<dbReference type="OMA" id="ESISYEC"/>
<feature type="compositionally biased region" description="Acidic residues" evidence="1">
    <location>
        <begin position="1296"/>
        <end position="1305"/>
    </location>
</feature>
<feature type="compositionally biased region" description="Basic and acidic residues" evidence="1">
    <location>
        <begin position="274"/>
        <end position="292"/>
    </location>
</feature>
<accession>A0A0D9QQG0</accession>
<dbReference type="GeneID" id="24266643"/>
<dbReference type="PANTHER" id="PTHR24361:SF785">
    <property type="entry name" value="DUAL SPECIFICITY MITOGEN-ACTIVATED PROTEIN KINASE KINASE 1"/>
    <property type="match status" value="1"/>
</dbReference>
<feature type="region of interest" description="Disordered" evidence="1">
    <location>
        <begin position="1631"/>
        <end position="1677"/>
    </location>
</feature>
<dbReference type="GO" id="GO:0004674">
    <property type="term" value="F:protein serine/threonine kinase activity"/>
    <property type="evidence" value="ECO:0007669"/>
    <property type="project" value="TreeGrafter"/>
</dbReference>
<feature type="domain" description="Protein kinase" evidence="2">
    <location>
        <begin position="1224"/>
        <end position="1543"/>
    </location>
</feature>
<feature type="compositionally biased region" description="Polar residues" evidence="1">
    <location>
        <begin position="1019"/>
        <end position="1034"/>
    </location>
</feature>